<gene>
    <name evidence="1" type="ORF">ALTATR162_LOCUS11075</name>
</gene>
<evidence type="ECO:0000313" key="1">
    <source>
        <dbReference type="EMBL" id="CAG5184774.1"/>
    </source>
</evidence>
<dbReference type="Proteomes" id="UP000676310">
    <property type="component" value="Unassembled WGS sequence"/>
</dbReference>
<proteinExistence type="predicted"/>
<evidence type="ECO:0000313" key="2">
    <source>
        <dbReference type="Proteomes" id="UP000676310"/>
    </source>
</evidence>
<name>A0A8J2IGU2_9PLEO</name>
<reference evidence="1" key="1">
    <citation type="submission" date="2021-05" db="EMBL/GenBank/DDBJ databases">
        <authorList>
            <person name="Stam R."/>
        </authorList>
    </citation>
    <scope>NUCLEOTIDE SEQUENCE</scope>
    <source>
        <strain evidence="1">CS162</strain>
    </source>
</reference>
<comment type="caution">
    <text evidence="1">The sequence shown here is derived from an EMBL/GenBank/DDBJ whole genome shotgun (WGS) entry which is preliminary data.</text>
</comment>
<protein>
    <recommendedName>
        <fullName evidence="3">Fungal N-terminal domain-containing protein</fullName>
    </recommendedName>
</protein>
<accession>A0A8J2IGU2</accession>
<dbReference type="GeneID" id="67011307"/>
<dbReference type="OrthoDB" id="5365701at2759"/>
<dbReference type="EMBL" id="CAJRGZ010000030">
    <property type="protein sequence ID" value="CAG5184774.1"/>
    <property type="molecule type" value="Genomic_DNA"/>
</dbReference>
<organism evidence="1 2">
    <name type="scientific">Alternaria atra</name>
    <dbReference type="NCBI Taxonomy" id="119953"/>
    <lineage>
        <taxon>Eukaryota</taxon>
        <taxon>Fungi</taxon>
        <taxon>Dikarya</taxon>
        <taxon>Ascomycota</taxon>
        <taxon>Pezizomycotina</taxon>
        <taxon>Dothideomycetes</taxon>
        <taxon>Pleosporomycetidae</taxon>
        <taxon>Pleosporales</taxon>
        <taxon>Pleosporineae</taxon>
        <taxon>Pleosporaceae</taxon>
        <taxon>Alternaria</taxon>
        <taxon>Alternaria sect. Ulocladioides</taxon>
    </lineage>
</organism>
<evidence type="ECO:0008006" key="3">
    <source>
        <dbReference type="Google" id="ProtNLM"/>
    </source>
</evidence>
<sequence>MDPLSITTAVLRITTTCVVAAKELNEIRIAWKRAPLTIQSLLLSDTDILLAKPALVETFDTTLTSCLVLSTWLEKYMRKITKGVLADSELSWKAKFKTLWNEAEVKELLEQLHQQHGAISTLVGLLQMDSITEMKNILQEHGKMLRRISRDTRHMREAHSIEVAESILGSEDSSSSILSKLPIRSNASGHSSERHFESVILNTDVYSRAFNDAVKKKKR</sequence>
<keyword evidence="2" id="KW-1185">Reference proteome</keyword>
<dbReference type="AlphaFoldDB" id="A0A8J2IGU2"/>
<dbReference type="RefSeq" id="XP_043174652.1">
    <property type="nucleotide sequence ID" value="XM_043318717.1"/>
</dbReference>